<dbReference type="InParanoid" id="A0A165EXU7"/>
<reference evidence="1 2" key="1">
    <citation type="journal article" date="2016" name="Mol. Biol. Evol.">
        <title>Comparative Genomics of Early-Diverging Mushroom-Forming Fungi Provides Insights into the Origins of Lignocellulose Decay Capabilities.</title>
        <authorList>
            <person name="Nagy L.G."/>
            <person name="Riley R."/>
            <person name="Tritt A."/>
            <person name="Adam C."/>
            <person name="Daum C."/>
            <person name="Floudas D."/>
            <person name="Sun H."/>
            <person name="Yadav J.S."/>
            <person name="Pangilinan J."/>
            <person name="Larsson K.H."/>
            <person name="Matsuura K."/>
            <person name="Barry K."/>
            <person name="Labutti K."/>
            <person name="Kuo R."/>
            <person name="Ohm R.A."/>
            <person name="Bhattacharya S.S."/>
            <person name="Shirouzu T."/>
            <person name="Yoshinaga Y."/>
            <person name="Martin F.M."/>
            <person name="Grigoriev I.V."/>
            <person name="Hibbett D.S."/>
        </authorList>
    </citation>
    <scope>NUCLEOTIDE SEQUENCE [LARGE SCALE GENOMIC DNA]</scope>
    <source>
        <strain evidence="1 2">HHB12733</strain>
    </source>
</reference>
<name>A0A165EXU7_9BASI</name>
<dbReference type="AlphaFoldDB" id="A0A165EXU7"/>
<proteinExistence type="predicted"/>
<sequence length="149" mass="16599">MLAIHVIGPFYPFLYNRLHHVQPDTVRARQHATLRKLKDLPMLGPAADAYRLRRRWGIALDSVTPLAALQQVELACCNIPNLDENEGLRLTYANGEERTKLSSADAALILPRLKPLLHRLRTPDLDDAVGSSVLGGIVLRGQALVRRLV</sequence>
<accession>A0A165EXU7</accession>
<evidence type="ECO:0000313" key="2">
    <source>
        <dbReference type="Proteomes" id="UP000076842"/>
    </source>
</evidence>
<gene>
    <name evidence="1" type="ORF">CALCODRAFT_518552</name>
</gene>
<organism evidence="1 2">
    <name type="scientific">Calocera cornea HHB12733</name>
    <dbReference type="NCBI Taxonomy" id="1353952"/>
    <lineage>
        <taxon>Eukaryota</taxon>
        <taxon>Fungi</taxon>
        <taxon>Dikarya</taxon>
        <taxon>Basidiomycota</taxon>
        <taxon>Agaricomycotina</taxon>
        <taxon>Dacrymycetes</taxon>
        <taxon>Dacrymycetales</taxon>
        <taxon>Dacrymycetaceae</taxon>
        <taxon>Calocera</taxon>
    </lineage>
</organism>
<keyword evidence="2" id="KW-1185">Reference proteome</keyword>
<evidence type="ECO:0000313" key="1">
    <source>
        <dbReference type="EMBL" id="KZT55748.1"/>
    </source>
</evidence>
<protein>
    <submittedName>
        <fullName evidence="1">Uncharacterized protein</fullName>
    </submittedName>
</protein>
<dbReference type="EMBL" id="KV423989">
    <property type="protein sequence ID" value="KZT55748.1"/>
    <property type="molecule type" value="Genomic_DNA"/>
</dbReference>
<dbReference type="Proteomes" id="UP000076842">
    <property type="component" value="Unassembled WGS sequence"/>
</dbReference>